<evidence type="ECO:0000256" key="6">
    <source>
        <dbReference type="ARBA" id="ARBA00022692"/>
    </source>
</evidence>
<sequence length="533" mass="58508">MTGRSVPAAHTLRPNSQNPSDLDFSPAWSSTPISQPPQPVVADAVPVRAHGCTAHVDPHQEVVLEEEHPHPLASTDATTSPVNQFSLRKVLAKEQVDALSKELFALSTVTVKKNNQYSMKMDDPSSATACPRSCLRRPVHNKIWNQNLPLYNGQPNIANQKNEVSKEYFLKTVRNIVGDKLLKQATSQYQMQAQQSPQTNPSNYSLSGQVSGQQTAPSGSVTGDEQKGYPGAHTIPMRQAIASTRPPQFRPSLSGQMRSNTGDPAAPFRPQMADSNPRAHLIQGAVTTVSGSVPTRSIVSGNAPSLKPELFEGLRFDFTKGLNQKFFLSHVFMGSLEVPAQGPETIKVPTAHYEFGANFLDPKLMLIGRVITDGRLNARVKCDLTDNLTLKVNAQFLESTLHLFVQGSDYRAQFQIGNNAFYGANYIQDVTRASTPRLRRTSQQSPRPSSPLPAPRPQSLPPRLSSSPNLARGRNPRRLALLAPRSPPPLSLIYQTKQVEQTKMSLEEAKLEMATLLQQQASKSCMVLSPAWY</sequence>
<protein>
    <submittedName>
        <fullName evidence="12">RCD1-SRO-TAF4 plant domain protein</fullName>
    </submittedName>
</protein>
<feature type="compositionally biased region" description="Low complexity" evidence="10">
    <location>
        <begin position="461"/>
        <end position="474"/>
    </location>
</feature>
<keyword evidence="6" id="KW-0812">Transmembrane</keyword>
<dbReference type="InterPro" id="IPR027246">
    <property type="entry name" value="Porin_Euk/Tom40"/>
</dbReference>
<accession>A0A1P8YYJ6</accession>
<dbReference type="GO" id="GO:0030150">
    <property type="term" value="P:protein import into mitochondrial matrix"/>
    <property type="evidence" value="ECO:0007669"/>
    <property type="project" value="InterPro"/>
</dbReference>
<dbReference type="Pfam" id="PF01459">
    <property type="entry name" value="Porin_3"/>
    <property type="match status" value="1"/>
</dbReference>
<keyword evidence="5" id="KW-1134">Transmembrane beta strand</keyword>
<reference evidence="12" key="1">
    <citation type="submission" date="2016-09" db="EMBL/GenBank/DDBJ databases">
        <authorList>
            <person name="Capua I."/>
            <person name="De Benedictis P."/>
            <person name="Joannis T."/>
            <person name="Lombin L.H."/>
            <person name="Cattoli G."/>
        </authorList>
    </citation>
    <scope>NUCLEOTIDE SEQUENCE</scope>
</reference>
<feature type="region of interest" description="Disordered" evidence="10">
    <location>
        <begin position="188"/>
        <end position="232"/>
    </location>
</feature>
<organism evidence="12">
    <name type="scientific">Zea mays</name>
    <name type="common">Maize</name>
    <dbReference type="NCBI Taxonomy" id="4577"/>
    <lineage>
        <taxon>Eukaryota</taxon>
        <taxon>Viridiplantae</taxon>
        <taxon>Streptophyta</taxon>
        <taxon>Embryophyta</taxon>
        <taxon>Tracheophyta</taxon>
        <taxon>Spermatophyta</taxon>
        <taxon>Magnoliopsida</taxon>
        <taxon>Liliopsida</taxon>
        <taxon>Poales</taxon>
        <taxon>Poaceae</taxon>
        <taxon>PACMAD clade</taxon>
        <taxon>Panicoideae</taxon>
        <taxon>Andropogonodae</taxon>
        <taxon>Andropogoneae</taxon>
        <taxon>Tripsacinae</taxon>
        <taxon>Zea</taxon>
    </lineage>
</organism>
<evidence type="ECO:0000256" key="10">
    <source>
        <dbReference type="SAM" id="MobiDB-lite"/>
    </source>
</evidence>
<gene>
    <name evidence="12" type="ORF">FGENESH_21</name>
</gene>
<feature type="compositionally biased region" description="Pro residues" evidence="10">
    <location>
        <begin position="448"/>
        <end position="460"/>
    </location>
</feature>
<dbReference type="GO" id="GO:0008320">
    <property type="term" value="F:protein transmembrane transporter activity"/>
    <property type="evidence" value="ECO:0007669"/>
    <property type="project" value="InterPro"/>
</dbReference>
<evidence type="ECO:0000256" key="1">
    <source>
        <dbReference type="ARBA" id="ARBA00004123"/>
    </source>
</evidence>
<proteinExistence type="predicted"/>
<keyword evidence="8" id="KW-0472">Membrane</keyword>
<reference evidence="12" key="2">
    <citation type="journal article" date="2017" name="EMBO J.">
        <title>Loss of pollen-specific phospholipase NOT LIKE DAD triggers gynogenesis in maize.</title>
        <authorList>
            <person name="Gilles L.M."/>
            <person name="Khaled A."/>
            <person name="Laffaire J.B."/>
            <person name="Chaignon S."/>
            <person name="Gendrot G."/>
            <person name="Laplaige J."/>
            <person name="Berges H."/>
            <person name="Beydon G."/>
            <person name="Bayle V."/>
            <person name="Barret P."/>
            <person name="Comadran J."/>
            <person name="Martinant J.P."/>
            <person name="Rogowsky P.M."/>
            <person name="Widiez T."/>
        </authorList>
    </citation>
    <scope>NUCLEOTIDE SEQUENCE</scope>
</reference>
<keyword evidence="7" id="KW-1000">Mitochondrion outer membrane</keyword>
<dbReference type="PANTHER" id="PTHR10802">
    <property type="entry name" value="MITOCHONDRIAL IMPORT RECEPTOR SUBUNIT TOM40"/>
    <property type="match status" value="1"/>
</dbReference>
<evidence type="ECO:0000256" key="3">
    <source>
        <dbReference type="ARBA" id="ARBA00004294"/>
    </source>
</evidence>
<dbReference type="InterPro" id="IPR022003">
    <property type="entry name" value="RST"/>
</dbReference>
<feature type="region of interest" description="Disordered" evidence="10">
    <location>
        <begin position="435"/>
        <end position="474"/>
    </location>
</feature>
<evidence type="ECO:0000256" key="9">
    <source>
        <dbReference type="ARBA" id="ARBA00023242"/>
    </source>
</evidence>
<dbReference type="Pfam" id="PF12174">
    <property type="entry name" value="RST"/>
    <property type="match status" value="1"/>
</dbReference>
<evidence type="ECO:0000256" key="5">
    <source>
        <dbReference type="ARBA" id="ARBA00022452"/>
    </source>
</evidence>
<dbReference type="InterPro" id="IPR037930">
    <property type="entry name" value="Tom40"/>
</dbReference>
<evidence type="ECO:0000313" key="12">
    <source>
        <dbReference type="EMBL" id="AQA29576.1"/>
    </source>
</evidence>
<feature type="compositionally biased region" description="Low complexity" evidence="10">
    <location>
        <begin position="188"/>
        <end position="199"/>
    </location>
</feature>
<feature type="compositionally biased region" description="Polar residues" evidence="10">
    <location>
        <begin position="200"/>
        <end position="223"/>
    </location>
</feature>
<dbReference type="EMBL" id="KX852318">
    <property type="protein sequence ID" value="AQA29576.1"/>
    <property type="molecule type" value="Genomic_DNA"/>
</dbReference>
<dbReference type="GO" id="GO:0005634">
    <property type="term" value="C:nucleus"/>
    <property type="evidence" value="ECO:0007669"/>
    <property type="project" value="UniProtKB-SubCell"/>
</dbReference>
<dbReference type="AlphaFoldDB" id="A0A1P8YYJ6"/>
<comment type="subcellular location">
    <subcellularLocation>
        <location evidence="2">Membrane</location>
        <topology evidence="2">Multi-pass membrane protein</topology>
    </subcellularLocation>
    <subcellularLocation>
        <location evidence="3">Mitochondrion outer membrane</location>
    </subcellularLocation>
    <subcellularLocation>
        <location evidence="1">Nucleus</location>
    </subcellularLocation>
</comment>
<dbReference type="GO" id="GO:0005741">
    <property type="term" value="C:mitochondrial outer membrane"/>
    <property type="evidence" value="ECO:0007669"/>
    <property type="project" value="UniProtKB-SubCell"/>
</dbReference>
<keyword evidence="7" id="KW-0496">Mitochondrion</keyword>
<keyword evidence="4" id="KW-0813">Transport</keyword>
<feature type="domain" description="RST" evidence="11">
    <location>
        <begin position="160"/>
        <end position="195"/>
    </location>
</feature>
<evidence type="ECO:0000259" key="11">
    <source>
        <dbReference type="PROSITE" id="PS51879"/>
    </source>
</evidence>
<name>A0A1P8YYJ6_MAIZE</name>
<evidence type="ECO:0000256" key="8">
    <source>
        <dbReference type="ARBA" id="ARBA00023136"/>
    </source>
</evidence>
<evidence type="ECO:0000256" key="2">
    <source>
        <dbReference type="ARBA" id="ARBA00004141"/>
    </source>
</evidence>
<evidence type="ECO:0000256" key="7">
    <source>
        <dbReference type="ARBA" id="ARBA00022787"/>
    </source>
</evidence>
<keyword evidence="9" id="KW-0539">Nucleus</keyword>
<dbReference type="PROSITE" id="PS51879">
    <property type="entry name" value="RST"/>
    <property type="match status" value="1"/>
</dbReference>
<feature type="region of interest" description="Disordered" evidence="10">
    <location>
        <begin position="1"/>
        <end position="39"/>
    </location>
</feature>
<evidence type="ECO:0000256" key="4">
    <source>
        <dbReference type="ARBA" id="ARBA00022448"/>
    </source>
</evidence>